<accession>A0A395NB91</accession>
<keyword evidence="3" id="KW-1185">Reference proteome</keyword>
<reference evidence="2 3" key="1">
    <citation type="journal article" date="2018" name="PLoS Pathog.">
        <title>Evolution of structural diversity of trichothecenes, a family of toxins produced by plant pathogenic and entomopathogenic fungi.</title>
        <authorList>
            <person name="Proctor R.H."/>
            <person name="McCormick S.P."/>
            <person name="Kim H.S."/>
            <person name="Cardoza R.E."/>
            <person name="Stanley A.M."/>
            <person name="Lindo L."/>
            <person name="Kelly A."/>
            <person name="Brown D.W."/>
            <person name="Lee T."/>
            <person name="Vaughan M.M."/>
            <person name="Alexander N.J."/>
            <person name="Busman M."/>
            <person name="Gutierrez S."/>
        </authorList>
    </citation>
    <scope>NUCLEOTIDE SEQUENCE [LARGE SCALE GENOMIC DNA]</scope>
    <source>
        <strain evidence="2 3">IBT 40837</strain>
    </source>
</reference>
<dbReference type="Proteomes" id="UP000266272">
    <property type="component" value="Unassembled WGS sequence"/>
</dbReference>
<proteinExistence type="predicted"/>
<evidence type="ECO:0000256" key="1">
    <source>
        <dbReference type="SAM" id="MobiDB-lite"/>
    </source>
</evidence>
<evidence type="ECO:0000313" key="2">
    <source>
        <dbReference type="EMBL" id="RFU73372.1"/>
    </source>
</evidence>
<dbReference type="AlphaFoldDB" id="A0A395NB91"/>
<evidence type="ECO:0000313" key="3">
    <source>
        <dbReference type="Proteomes" id="UP000266272"/>
    </source>
</evidence>
<gene>
    <name evidence="2" type="ORF">TARUN_8894</name>
</gene>
<sequence>MLRHLLRVPPQGHPPSPWDVAEHMHSKALFLAPYSLRALYGGLSPSIAASSQNGSPKAALVAPEATEEGAGGGGLTSRPKKNHPDDEPRNSGEQVALAVLQADVGEMDSPDVPQTDKTPPTVG</sequence>
<name>A0A395NB91_TRIAR</name>
<protein>
    <submittedName>
        <fullName evidence="2">Uncharacterized protein</fullName>
    </submittedName>
</protein>
<comment type="caution">
    <text evidence="2">The sequence shown here is derived from an EMBL/GenBank/DDBJ whole genome shotgun (WGS) entry which is preliminary data.</text>
</comment>
<organism evidence="2 3">
    <name type="scientific">Trichoderma arundinaceum</name>
    <dbReference type="NCBI Taxonomy" id="490622"/>
    <lineage>
        <taxon>Eukaryota</taxon>
        <taxon>Fungi</taxon>
        <taxon>Dikarya</taxon>
        <taxon>Ascomycota</taxon>
        <taxon>Pezizomycotina</taxon>
        <taxon>Sordariomycetes</taxon>
        <taxon>Hypocreomycetidae</taxon>
        <taxon>Hypocreales</taxon>
        <taxon>Hypocreaceae</taxon>
        <taxon>Trichoderma</taxon>
    </lineage>
</organism>
<dbReference type="EMBL" id="PXOA01000657">
    <property type="protein sequence ID" value="RFU73372.1"/>
    <property type="molecule type" value="Genomic_DNA"/>
</dbReference>
<feature type="region of interest" description="Disordered" evidence="1">
    <location>
        <begin position="45"/>
        <end position="123"/>
    </location>
</feature>